<evidence type="ECO:0000256" key="1">
    <source>
        <dbReference type="ARBA" id="ARBA00010884"/>
    </source>
</evidence>
<evidence type="ECO:0000259" key="3">
    <source>
        <dbReference type="Pfam" id="PF00561"/>
    </source>
</evidence>
<reference evidence="4 5" key="1">
    <citation type="submission" date="2006-10" db="EMBL/GenBank/DDBJ databases">
        <title>Complete sequence of Syntrophobacter fumaroxidans MPOB.</title>
        <authorList>
            <consortium name="US DOE Joint Genome Institute"/>
            <person name="Copeland A."/>
            <person name="Lucas S."/>
            <person name="Lapidus A."/>
            <person name="Barry K."/>
            <person name="Detter J.C."/>
            <person name="Glavina del Rio T."/>
            <person name="Hammon N."/>
            <person name="Israni S."/>
            <person name="Pitluck S."/>
            <person name="Goltsman E.G."/>
            <person name="Martinez M."/>
            <person name="Schmutz J."/>
            <person name="Larimer F."/>
            <person name="Land M."/>
            <person name="Hauser L."/>
            <person name="Kyrpides N."/>
            <person name="Kim E."/>
            <person name="Boone D.R."/>
            <person name="Brockman F."/>
            <person name="Culley D."/>
            <person name="Ferry J."/>
            <person name="Gunsalus R."/>
            <person name="McInerney M.J."/>
            <person name="Morrison M."/>
            <person name="Plugge C."/>
            <person name="Rohlin L."/>
            <person name="Scholten J."/>
            <person name="Sieber J."/>
            <person name="Stams A.J.M."/>
            <person name="Worm P."/>
            <person name="Henstra A.M."/>
            <person name="Richardson P."/>
        </authorList>
    </citation>
    <scope>NUCLEOTIDE SEQUENCE [LARGE SCALE GENOMIC DNA]</scope>
    <source>
        <strain evidence="5">DSM 10017 / MPOB</strain>
    </source>
</reference>
<dbReference type="eggNOG" id="COG0429">
    <property type="taxonomic scope" value="Bacteria"/>
</dbReference>
<feature type="active site" description="Charge relay system" evidence="2">
    <location>
        <position position="140"/>
    </location>
</feature>
<dbReference type="GO" id="GO:0034338">
    <property type="term" value="F:short-chain carboxylesterase activity"/>
    <property type="evidence" value="ECO:0007669"/>
    <property type="project" value="TreeGrafter"/>
</dbReference>
<dbReference type="AlphaFoldDB" id="A0LFI6"/>
<evidence type="ECO:0000256" key="2">
    <source>
        <dbReference type="PIRSR" id="PIRSR005211-1"/>
    </source>
</evidence>
<feature type="active site" description="Charge relay system" evidence="2">
    <location>
        <position position="267"/>
    </location>
</feature>
<name>A0LFI6_SYNFM</name>
<dbReference type="HOGENOM" id="CLU_032487_0_0_7"/>
<accession>A0LFI6</accession>
<dbReference type="OrthoDB" id="332676at2"/>
<dbReference type="Pfam" id="PF00561">
    <property type="entry name" value="Abhydrolase_1"/>
    <property type="match status" value="1"/>
</dbReference>
<dbReference type="InParanoid" id="A0LFI6"/>
<keyword evidence="5" id="KW-1185">Reference proteome</keyword>
<evidence type="ECO:0000313" key="4">
    <source>
        <dbReference type="EMBL" id="ABK16188.1"/>
    </source>
</evidence>
<organism evidence="4 5">
    <name type="scientific">Syntrophobacter fumaroxidans (strain DSM 10017 / MPOB)</name>
    <dbReference type="NCBI Taxonomy" id="335543"/>
    <lineage>
        <taxon>Bacteria</taxon>
        <taxon>Pseudomonadati</taxon>
        <taxon>Thermodesulfobacteriota</taxon>
        <taxon>Syntrophobacteria</taxon>
        <taxon>Syntrophobacterales</taxon>
        <taxon>Syntrophobacteraceae</taxon>
        <taxon>Syntrophobacter</taxon>
    </lineage>
</organism>
<dbReference type="PANTHER" id="PTHR10794:SF94">
    <property type="entry name" value="ESTERASE YHET-RELATED"/>
    <property type="match status" value="1"/>
</dbReference>
<dbReference type="STRING" id="335543.Sfum_0488"/>
<sequence>MPLIDPSSYVPPALFSNGHIQTIFPALLRKVDGVFYHRERIATPDEDFLDLDWSRMGARRLGVVCHGLEGDSTRAYVMGMVRALNGAGWDALAWNYRGCSGEINRRLRFYHSGETGDLGTVIAHAVASGVYEKVALIGFSAGGNIVLKYLGEKGESLAMPVCGAAAFSVPCDLGASARRLADPGNRFYLRRFLKLLHEKIRRKMELMPGEIDDRDYDRIKTFKEFDDRYTARLFGFKDAEDYWRRASCKPYLERIRVPALLVNALDDPFLTPECRPVEQARRSPFFFLELPGSGGHVGFVSFARDGRYWSERRAVEFLDAM</sequence>
<comment type="similarity">
    <text evidence="1">Belongs to the AB hydrolase superfamily. AB hydrolase 4 family.</text>
</comment>
<dbReference type="EMBL" id="CP000478">
    <property type="protein sequence ID" value="ABK16188.1"/>
    <property type="molecule type" value="Genomic_DNA"/>
</dbReference>
<dbReference type="KEGG" id="sfu:Sfum_0488"/>
<dbReference type="RefSeq" id="WP_011697361.1">
    <property type="nucleotide sequence ID" value="NC_008554.1"/>
</dbReference>
<feature type="domain" description="AB hydrolase-1" evidence="3">
    <location>
        <begin position="63"/>
        <end position="273"/>
    </location>
</feature>
<dbReference type="SUPFAM" id="SSF53474">
    <property type="entry name" value="alpha/beta-Hydrolases"/>
    <property type="match status" value="1"/>
</dbReference>
<dbReference type="PANTHER" id="PTHR10794">
    <property type="entry name" value="ABHYDROLASE DOMAIN-CONTAINING PROTEIN"/>
    <property type="match status" value="1"/>
</dbReference>
<proteinExistence type="inferred from homology"/>
<feature type="active site" description="Charge relay system" evidence="2">
    <location>
        <position position="296"/>
    </location>
</feature>
<keyword evidence="4" id="KW-0378">Hydrolase</keyword>
<dbReference type="ESTHER" id="synfm-a0lfi6">
    <property type="family name" value="abh_upf0017"/>
</dbReference>
<dbReference type="InterPro" id="IPR000073">
    <property type="entry name" value="AB_hydrolase_1"/>
</dbReference>
<dbReference type="GO" id="GO:0047372">
    <property type="term" value="F:monoacylglycerol lipase activity"/>
    <property type="evidence" value="ECO:0007669"/>
    <property type="project" value="TreeGrafter"/>
</dbReference>
<evidence type="ECO:0000313" key="5">
    <source>
        <dbReference type="Proteomes" id="UP000001784"/>
    </source>
</evidence>
<protein>
    <submittedName>
        <fullName evidence="4">Alpha/beta hydrolase fold</fullName>
    </submittedName>
</protein>
<dbReference type="InterPro" id="IPR029058">
    <property type="entry name" value="AB_hydrolase_fold"/>
</dbReference>
<dbReference type="InterPro" id="IPR050960">
    <property type="entry name" value="AB_hydrolase_4_sf"/>
</dbReference>
<dbReference type="Proteomes" id="UP000001784">
    <property type="component" value="Chromosome"/>
</dbReference>
<dbReference type="FunCoup" id="A0LFI6">
    <property type="interactions" value="198"/>
</dbReference>
<dbReference type="Gene3D" id="3.40.50.1820">
    <property type="entry name" value="alpha/beta hydrolase"/>
    <property type="match status" value="1"/>
</dbReference>
<dbReference type="InterPro" id="IPR012020">
    <property type="entry name" value="ABHD4"/>
</dbReference>
<gene>
    <name evidence="4" type="ordered locus">Sfum_0488</name>
</gene>
<dbReference type="PIRSF" id="PIRSF005211">
    <property type="entry name" value="Ab_hydro_YheT"/>
    <property type="match status" value="1"/>
</dbReference>